<name>A0ABS9CSW6_9RHOB</name>
<sequence length="50" mass="5406">MSFTVLILDDNPKDRQATAPALSGLGYETVVCPSIETAEAALEQRTLVNR</sequence>
<dbReference type="Gene3D" id="3.40.50.2300">
    <property type="match status" value="1"/>
</dbReference>
<evidence type="ECO:0008006" key="3">
    <source>
        <dbReference type="Google" id="ProtNLM"/>
    </source>
</evidence>
<gene>
    <name evidence="1" type="ORF">L0664_04535</name>
</gene>
<proteinExistence type="predicted"/>
<dbReference type="Proteomes" id="UP001200557">
    <property type="component" value="Unassembled WGS sequence"/>
</dbReference>
<dbReference type="EMBL" id="JAKGAQ010000001">
    <property type="protein sequence ID" value="MCF2870325.1"/>
    <property type="molecule type" value="Genomic_DNA"/>
</dbReference>
<dbReference type="SUPFAM" id="SSF52172">
    <property type="entry name" value="CheY-like"/>
    <property type="match status" value="1"/>
</dbReference>
<organism evidence="1 2">
    <name type="scientific">Octadecabacter dasysiphoniae</name>
    <dbReference type="NCBI Taxonomy" id="2909341"/>
    <lineage>
        <taxon>Bacteria</taxon>
        <taxon>Pseudomonadati</taxon>
        <taxon>Pseudomonadota</taxon>
        <taxon>Alphaproteobacteria</taxon>
        <taxon>Rhodobacterales</taxon>
        <taxon>Roseobacteraceae</taxon>
        <taxon>Octadecabacter</taxon>
    </lineage>
</organism>
<keyword evidence="2" id="KW-1185">Reference proteome</keyword>
<comment type="caution">
    <text evidence="1">The sequence shown here is derived from an EMBL/GenBank/DDBJ whole genome shotgun (WGS) entry which is preliminary data.</text>
</comment>
<dbReference type="RefSeq" id="WP_235224430.1">
    <property type="nucleotide sequence ID" value="NZ_JAKGAQ010000001.1"/>
</dbReference>
<accession>A0ABS9CSW6</accession>
<protein>
    <recommendedName>
        <fullName evidence="3">Response regulatory domain-containing protein</fullName>
    </recommendedName>
</protein>
<dbReference type="InterPro" id="IPR011006">
    <property type="entry name" value="CheY-like_superfamily"/>
</dbReference>
<evidence type="ECO:0000313" key="1">
    <source>
        <dbReference type="EMBL" id="MCF2870325.1"/>
    </source>
</evidence>
<evidence type="ECO:0000313" key="2">
    <source>
        <dbReference type="Proteomes" id="UP001200557"/>
    </source>
</evidence>
<reference evidence="1 2" key="1">
    <citation type="submission" date="2022-01" db="EMBL/GenBank/DDBJ databases">
        <title>Octadecabacter sp. nov., isolated from a marine alga.</title>
        <authorList>
            <person name="Jin M.S."/>
            <person name="Kim H.M."/>
            <person name="Han D.M."/>
            <person name="Jung J.J."/>
            <person name="Jeon C.O."/>
        </authorList>
    </citation>
    <scope>NUCLEOTIDE SEQUENCE [LARGE SCALE GENOMIC DNA]</scope>
    <source>
        <strain evidence="1 2">G9-8</strain>
    </source>
</reference>